<dbReference type="EMBL" id="JAAXZR010000026">
    <property type="protein sequence ID" value="NLT80302.1"/>
    <property type="molecule type" value="Genomic_DNA"/>
</dbReference>
<dbReference type="AlphaFoldDB" id="A0A971IDU6"/>
<feature type="transmembrane region" description="Helical" evidence="1">
    <location>
        <begin position="162"/>
        <end position="185"/>
    </location>
</feature>
<protein>
    <recommendedName>
        <fullName evidence="4">Cd efflux system component</fullName>
    </recommendedName>
</protein>
<feature type="transmembrane region" description="Helical" evidence="1">
    <location>
        <begin position="132"/>
        <end position="150"/>
    </location>
</feature>
<feature type="transmembrane region" description="Helical" evidence="1">
    <location>
        <begin position="91"/>
        <end position="112"/>
    </location>
</feature>
<evidence type="ECO:0000313" key="3">
    <source>
        <dbReference type="Proteomes" id="UP000767327"/>
    </source>
</evidence>
<proteinExistence type="predicted"/>
<dbReference type="RefSeq" id="WP_273174411.1">
    <property type="nucleotide sequence ID" value="NZ_CP181270.1"/>
</dbReference>
<keyword evidence="1" id="KW-1133">Transmembrane helix</keyword>
<dbReference type="Proteomes" id="UP000767327">
    <property type="component" value="Unassembled WGS sequence"/>
</dbReference>
<keyword evidence="1" id="KW-0472">Membrane</keyword>
<feature type="transmembrane region" description="Helical" evidence="1">
    <location>
        <begin position="55"/>
        <end position="79"/>
    </location>
</feature>
<gene>
    <name evidence="2" type="ORF">GXW98_08485</name>
</gene>
<organism evidence="2 3">
    <name type="scientific">Bifidobacterium crudilactis</name>
    <dbReference type="NCBI Taxonomy" id="327277"/>
    <lineage>
        <taxon>Bacteria</taxon>
        <taxon>Bacillati</taxon>
        <taxon>Actinomycetota</taxon>
        <taxon>Actinomycetes</taxon>
        <taxon>Bifidobacteriales</taxon>
        <taxon>Bifidobacteriaceae</taxon>
        <taxon>Bifidobacterium</taxon>
    </lineage>
</organism>
<reference evidence="2" key="1">
    <citation type="journal article" date="2020" name="Biotechnol. Biofuels">
        <title>New insights from the biogas microbiome by comprehensive genome-resolved metagenomics of nearly 1600 species originating from multiple anaerobic digesters.</title>
        <authorList>
            <person name="Campanaro S."/>
            <person name="Treu L."/>
            <person name="Rodriguez-R L.M."/>
            <person name="Kovalovszki A."/>
            <person name="Ziels R.M."/>
            <person name="Maus I."/>
            <person name="Zhu X."/>
            <person name="Kougias P.G."/>
            <person name="Basile A."/>
            <person name="Luo G."/>
            <person name="Schluter A."/>
            <person name="Konstantinidis K.T."/>
            <person name="Angelidaki I."/>
        </authorList>
    </citation>
    <scope>NUCLEOTIDE SEQUENCE</scope>
    <source>
        <strain evidence="2">AS01afH2WH_6</strain>
    </source>
</reference>
<name>A0A971IDU6_9BIFI</name>
<keyword evidence="1" id="KW-0812">Transmembrane</keyword>
<evidence type="ECO:0000313" key="2">
    <source>
        <dbReference type="EMBL" id="NLT80302.1"/>
    </source>
</evidence>
<feature type="transmembrane region" description="Helical" evidence="1">
    <location>
        <begin position="21"/>
        <end position="43"/>
    </location>
</feature>
<evidence type="ECO:0008006" key="4">
    <source>
        <dbReference type="Google" id="ProtNLM"/>
    </source>
</evidence>
<reference evidence="2" key="2">
    <citation type="submission" date="2020-01" db="EMBL/GenBank/DDBJ databases">
        <authorList>
            <person name="Campanaro S."/>
        </authorList>
    </citation>
    <scope>NUCLEOTIDE SEQUENCE</scope>
    <source>
        <strain evidence="2">AS01afH2WH_6</strain>
    </source>
</reference>
<comment type="caution">
    <text evidence="2">The sequence shown here is derived from an EMBL/GenBank/DDBJ whole genome shotgun (WGS) entry which is preliminary data.</text>
</comment>
<accession>A0A971IDU6</accession>
<evidence type="ECO:0000256" key="1">
    <source>
        <dbReference type="SAM" id="Phobius"/>
    </source>
</evidence>
<sequence>MAQTSARNRLGERESRQWPDMPTQAVIAAGIMCVLEIICAPLYLAMAPQRSIALIPWAAVACLLAVGFTYTVGFALLWIADVLAGRVRERLSPLVFGAVGLVGFLIWGYFVVPSVFDSLVTPLGGSALAGSQLWAVAFNCAVIGFVAFALGRFLSPRASYRVVPLIVVAVVTVLLAALGIFYLSAMYSQLY</sequence>